<reference evidence="1 2" key="1">
    <citation type="submission" date="2021-06" db="EMBL/GenBank/DDBJ databases">
        <authorList>
            <person name="Palmer J.M."/>
        </authorList>
    </citation>
    <scope>NUCLEOTIDE SEQUENCE [LARGE SCALE GENOMIC DNA]</scope>
    <source>
        <strain evidence="1 2">GA_2019</strain>
        <tissue evidence="1">Muscle</tissue>
    </source>
</reference>
<keyword evidence="2" id="KW-1185">Reference proteome</keyword>
<comment type="caution">
    <text evidence="1">The sequence shown here is derived from an EMBL/GenBank/DDBJ whole genome shotgun (WGS) entry which is preliminary data.</text>
</comment>
<dbReference type="EMBL" id="JAHRIO010052501">
    <property type="protein sequence ID" value="MEQ2175994.1"/>
    <property type="molecule type" value="Genomic_DNA"/>
</dbReference>
<evidence type="ECO:0000313" key="1">
    <source>
        <dbReference type="EMBL" id="MEQ2175994.1"/>
    </source>
</evidence>
<accession>A0ABV0NYX5</accession>
<proteinExistence type="predicted"/>
<gene>
    <name evidence="1" type="ORF">GOODEAATRI_023482</name>
</gene>
<organism evidence="1 2">
    <name type="scientific">Goodea atripinnis</name>
    <dbReference type="NCBI Taxonomy" id="208336"/>
    <lineage>
        <taxon>Eukaryota</taxon>
        <taxon>Metazoa</taxon>
        <taxon>Chordata</taxon>
        <taxon>Craniata</taxon>
        <taxon>Vertebrata</taxon>
        <taxon>Euteleostomi</taxon>
        <taxon>Actinopterygii</taxon>
        <taxon>Neopterygii</taxon>
        <taxon>Teleostei</taxon>
        <taxon>Neoteleostei</taxon>
        <taxon>Acanthomorphata</taxon>
        <taxon>Ovalentaria</taxon>
        <taxon>Atherinomorphae</taxon>
        <taxon>Cyprinodontiformes</taxon>
        <taxon>Goodeidae</taxon>
        <taxon>Goodea</taxon>
    </lineage>
</organism>
<sequence>MWSYCKHLFFSTHAHIPLLHQCGLGSVPVPQLFFEPVTRVSTNEKRFQSTNSGSAWALQKAWFFCTNRNITRGRVEAADNRSNKYGVKTKYIVYGCSLHQK</sequence>
<dbReference type="Proteomes" id="UP001476798">
    <property type="component" value="Unassembled WGS sequence"/>
</dbReference>
<name>A0ABV0NYX5_9TELE</name>
<protein>
    <submittedName>
        <fullName evidence="1">Uncharacterized protein</fullName>
    </submittedName>
</protein>
<evidence type="ECO:0000313" key="2">
    <source>
        <dbReference type="Proteomes" id="UP001476798"/>
    </source>
</evidence>